<dbReference type="OrthoDB" id="981759at2"/>
<gene>
    <name evidence="1" type="ORF">FDY95_19685</name>
</gene>
<dbReference type="Proteomes" id="UP000305517">
    <property type="component" value="Unassembled WGS sequence"/>
</dbReference>
<sequence length="141" mass="16096">MDQASVKEPKDRKWFGVRIIYRFIISGEPVPSTIDAFYTADYAAYEESIILVQASSFDEAYAAAEHIGRQNESTYLNRYHQTVTQSYYDYIDCFWLPNSTIKSGTEVYSNIVSTTRSITAEAFIESIPLSAEGPKHMLMHK</sequence>
<proteinExistence type="predicted"/>
<reference evidence="1 2" key="1">
    <citation type="submission" date="2019-05" db="EMBL/GenBank/DDBJ databases">
        <title>Hymenobacter edaphi sp. nov., isolated from abandoned arsenic-contaminated farmland soil.</title>
        <authorList>
            <person name="Nie L."/>
        </authorList>
    </citation>
    <scope>NUCLEOTIDE SEQUENCE [LARGE SCALE GENOMIC DNA]</scope>
    <source>
        <strain evidence="1 2">1-3-3-8</strain>
    </source>
</reference>
<accession>A0A5R8WL66</accession>
<dbReference type="RefSeq" id="WP_138080237.1">
    <property type="nucleotide sequence ID" value="NZ_VAJM01000011.1"/>
</dbReference>
<comment type="caution">
    <text evidence="1">The sequence shown here is derived from an EMBL/GenBank/DDBJ whole genome shotgun (WGS) entry which is preliminary data.</text>
</comment>
<dbReference type="InterPro" id="IPR025630">
    <property type="entry name" value="DUF4288"/>
</dbReference>
<keyword evidence="2" id="KW-1185">Reference proteome</keyword>
<name>A0A5R8WL66_9BACT</name>
<evidence type="ECO:0000313" key="1">
    <source>
        <dbReference type="EMBL" id="TLM89828.1"/>
    </source>
</evidence>
<evidence type="ECO:0000313" key="2">
    <source>
        <dbReference type="Proteomes" id="UP000305517"/>
    </source>
</evidence>
<organism evidence="1 2">
    <name type="scientific">Hymenobacter jeollabukensis</name>
    <dbReference type="NCBI Taxonomy" id="2025313"/>
    <lineage>
        <taxon>Bacteria</taxon>
        <taxon>Pseudomonadati</taxon>
        <taxon>Bacteroidota</taxon>
        <taxon>Cytophagia</taxon>
        <taxon>Cytophagales</taxon>
        <taxon>Hymenobacteraceae</taxon>
        <taxon>Hymenobacter</taxon>
    </lineage>
</organism>
<protein>
    <submittedName>
        <fullName evidence="1">DUF4288 domain-containing protein</fullName>
    </submittedName>
</protein>
<dbReference type="AlphaFoldDB" id="A0A5R8WL66"/>
<dbReference type="Pfam" id="PF14119">
    <property type="entry name" value="DUF4288"/>
    <property type="match status" value="1"/>
</dbReference>
<dbReference type="EMBL" id="VAJM01000011">
    <property type="protein sequence ID" value="TLM89828.1"/>
    <property type="molecule type" value="Genomic_DNA"/>
</dbReference>